<name>A0A128FJ35_9GAMM</name>
<reference evidence="2" key="1">
    <citation type="submission" date="2016-02" db="EMBL/GenBank/DDBJ databases">
        <authorList>
            <person name="Rodrigo-Torres Lidia"/>
            <person name="Arahal R.David."/>
        </authorList>
    </citation>
    <scope>NUCLEOTIDE SEQUENCE [LARGE SCALE GENOMIC DNA]</scope>
    <source>
        <strain evidence="2">CECT 8713</strain>
    </source>
</reference>
<keyword evidence="2" id="KW-1185">Reference proteome</keyword>
<proteinExistence type="predicted"/>
<organism evidence="1 2">
    <name type="scientific">Grimontia marina</name>
    <dbReference type="NCBI Taxonomy" id="646534"/>
    <lineage>
        <taxon>Bacteria</taxon>
        <taxon>Pseudomonadati</taxon>
        <taxon>Pseudomonadota</taxon>
        <taxon>Gammaproteobacteria</taxon>
        <taxon>Vibrionales</taxon>
        <taxon>Vibrionaceae</taxon>
        <taxon>Grimontia</taxon>
    </lineage>
</organism>
<dbReference type="Proteomes" id="UP000073601">
    <property type="component" value="Unassembled WGS sequence"/>
</dbReference>
<accession>A0A128FJ35</accession>
<dbReference type="AlphaFoldDB" id="A0A128FJ35"/>
<gene>
    <name evidence="1" type="ORF">GMA8713_04838</name>
</gene>
<evidence type="ECO:0000313" key="2">
    <source>
        <dbReference type="Proteomes" id="UP000073601"/>
    </source>
</evidence>
<dbReference type="EMBL" id="FIZY01000083">
    <property type="protein sequence ID" value="CZF86799.1"/>
    <property type="molecule type" value="Genomic_DNA"/>
</dbReference>
<evidence type="ECO:0000313" key="1">
    <source>
        <dbReference type="EMBL" id="CZF86799.1"/>
    </source>
</evidence>
<protein>
    <submittedName>
        <fullName evidence="1">Uncharacterized protein</fullName>
    </submittedName>
</protein>
<sequence>MSSRSIKAVISTQLSGCNHYVFSGVQAGAFASFQFSSGIVNGLSCIQGQVTARLNARHITDFRLGGDNVAGRRICGHCAVFAHRLLLHKGLVNDVATFAGKADVITGDRATDIADIVFCYERGITTPNHFASNIGDFVLTYQRQAGCCVDAAAIADIARLNAHSSTGHRSNLRQARFIHTGEIQLGRQHFSPIHHNRLVPDHALG</sequence>